<keyword evidence="4" id="KW-1185">Reference proteome</keyword>
<dbReference type="GeneID" id="115482235"/>
<protein>
    <submittedName>
        <fullName evidence="5">Prostate stem cell antigen-like isoform X1</fullName>
    </submittedName>
</protein>
<evidence type="ECO:0000256" key="2">
    <source>
        <dbReference type="SAM" id="SignalP"/>
    </source>
</evidence>
<dbReference type="AlphaFoldDB" id="A0A6P7ZUU1"/>
<dbReference type="PANTHER" id="PTHR16983:SF10">
    <property type="entry name" value="PROTEIN QUIVER"/>
    <property type="match status" value="1"/>
</dbReference>
<sequence length="139" mass="15157">MHSAMTLFTGAVFIMVALLITITSARKCHSCKGTPNVTECDMLPVETCHTDKPFCIISNKMTVISFVTFHSKVTITKGCANEQECTTENSFVWLSKENQHCCSYDLCNDGDGTNGGKSTEQSRVLLAVALALALLKMIL</sequence>
<dbReference type="Gene3D" id="2.10.60.10">
    <property type="entry name" value="CD59"/>
    <property type="match status" value="1"/>
</dbReference>
<dbReference type="SUPFAM" id="SSF57302">
    <property type="entry name" value="Snake toxin-like"/>
    <property type="match status" value="1"/>
</dbReference>
<dbReference type="Proteomes" id="UP000515156">
    <property type="component" value="Chromosome 12"/>
</dbReference>
<dbReference type="InterPro" id="IPR051110">
    <property type="entry name" value="Ly-6/neurotoxin-like_GPI-ap"/>
</dbReference>
<proteinExistence type="predicted"/>
<feature type="domain" description="Snake toxin/toxin-like" evidence="3">
    <location>
        <begin position="27"/>
        <end position="108"/>
    </location>
</feature>
<evidence type="ECO:0000259" key="3">
    <source>
        <dbReference type="Pfam" id="PF00087"/>
    </source>
</evidence>
<keyword evidence="1 2" id="KW-0732">Signal</keyword>
<dbReference type="PANTHER" id="PTHR16983">
    <property type="entry name" value="UPAR/LY6 DOMAIN-CONTAINING PROTEIN"/>
    <property type="match status" value="1"/>
</dbReference>
<accession>A0A6P7ZUU1</accession>
<dbReference type="InParanoid" id="A0A6P7ZUU1"/>
<dbReference type="Pfam" id="PF00087">
    <property type="entry name" value="Toxin_TOLIP"/>
    <property type="match status" value="1"/>
</dbReference>
<dbReference type="KEGG" id="muo:115482235"/>
<dbReference type="InterPro" id="IPR045860">
    <property type="entry name" value="Snake_toxin-like_sf"/>
</dbReference>
<gene>
    <name evidence="5" type="primary">LOC115482235</name>
</gene>
<evidence type="ECO:0000313" key="5">
    <source>
        <dbReference type="RefSeq" id="XP_030077736.1"/>
    </source>
</evidence>
<organism evidence="4 5">
    <name type="scientific">Microcaecilia unicolor</name>
    <dbReference type="NCBI Taxonomy" id="1415580"/>
    <lineage>
        <taxon>Eukaryota</taxon>
        <taxon>Metazoa</taxon>
        <taxon>Chordata</taxon>
        <taxon>Craniata</taxon>
        <taxon>Vertebrata</taxon>
        <taxon>Euteleostomi</taxon>
        <taxon>Amphibia</taxon>
        <taxon>Gymnophiona</taxon>
        <taxon>Siphonopidae</taxon>
        <taxon>Microcaecilia</taxon>
    </lineage>
</organism>
<name>A0A6P7ZUU1_9AMPH</name>
<dbReference type="OrthoDB" id="10328140at2759"/>
<reference evidence="5" key="1">
    <citation type="submission" date="2025-08" db="UniProtKB">
        <authorList>
            <consortium name="RefSeq"/>
        </authorList>
    </citation>
    <scope>IDENTIFICATION</scope>
</reference>
<evidence type="ECO:0000313" key="4">
    <source>
        <dbReference type="Proteomes" id="UP000515156"/>
    </source>
</evidence>
<feature type="chain" id="PRO_5027730301" evidence="2">
    <location>
        <begin position="26"/>
        <end position="139"/>
    </location>
</feature>
<evidence type="ECO:0000256" key="1">
    <source>
        <dbReference type="ARBA" id="ARBA00022729"/>
    </source>
</evidence>
<dbReference type="InterPro" id="IPR035076">
    <property type="entry name" value="Toxin/TOLIP"/>
</dbReference>
<dbReference type="RefSeq" id="XP_030077736.1">
    <property type="nucleotide sequence ID" value="XM_030221876.1"/>
</dbReference>
<feature type="signal peptide" evidence="2">
    <location>
        <begin position="1"/>
        <end position="25"/>
    </location>
</feature>
<dbReference type="CDD" id="cd00117">
    <property type="entry name" value="TFP"/>
    <property type="match status" value="1"/>
</dbReference>